<keyword evidence="1" id="KW-0132">Cell division</keyword>
<gene>
    <name evidence="5" type="ORF">ACAOBT_LOCUS4023</name>
</gene>
<reference evidence="5" key="1">
    <citation type="submission" date="2022-03" db="EMBL/GenBank/DDBJ databases">
        <authorList>
            <person name="Sayadi A."/>
        </authorList>
    </citation>
    <scope>NUCLEOTIDE SEQUENCE</scope>
</reference>
<dbReference type="GO" id="GO:0045842">
    <property type="term" value="P:positive regulation of mitotic metaphase/anaphase transition"/>
    <property type="evidence" value="ECO:0007669"/>
    <property type="project" value="TreeGrafter"/>
</dbReference>
<evidence type="ECO:0000256" key="2">
    <source>
        <dbReference type="ARBA" id="ARBA00022776"/>
    </source>
</evidence>
<evidence type="ECO:0008006" key="7">
    <source>
        <dbReference type="Google" id="ProtNLM"/>
    </source>
</evidence>
<protein>
    <recommendedName>
        <fullName evidence="7">Anaphase-promoting complex subunit 5</fullName>
    </recommendedName>
</protein>
<evidence type="ECO:0000313" key="5">
    <source>
        <dbReference type="EMBL" id="CAH1961188.1"/>
    </source>
</evidence>
<dbReference type="InterPro" id="IPR037679">
    <property type="entry name" value="Apc5"/>
</dbReference>
<organism evidence="5 6">
    <name type="scientific">Acanthoscelides obtectus</name>
    <name type="common">Bean weevil</name>
    <name type="synonym">Bruchus obtectus</name>
    <dbReference type="NCBI Taxonomy" id="200917"/>
    <lineage>
        <taxon>Eukaryota</taxon>
        <taxon>Metazoa</taxon>
        <taxon>Ecdysozoa</taxon>
        <taxon>Arthropoda</taxon>
        <taxon>Hexapoda</taxon>
        <taxon>Insecta</taxon>
        <taxon>Pterygota</taxon>
        <taxon>Neoptera</taxon>
        <taxon>Endopterygota</taxon>
        <taxon>Coleoptera</taxon>
        <taxon>Polyphaga</taxon>
        <taxon>Cucujiformia</taxon>
        <taxon>Chrysomeloidea</taxon>
        <taxon>Chrysomelidae</taxon>
        <taxon>Bruchinae</taxon>
        <taxon>Bruchini</taxon>
        <taxon>Acanthoscelides</taxon>
    </lineage>
</organism>
<keyword evidence="2" id="KW-0498">Mitosis</keyword>
<dbReference type="EMBL" id="CAKOFQ010006692">
    <property type="protein sequence ID" value="CAH1961188.1"/>
    <property type="molecule type" value="Genomic_DNA"/>
</dbReference>
<evidence type="ECO:0000256" key="4">
    <source>
        <dbReference type="ARBA" id="ARBA00023306"/>
    </source>
</evidence>
<evidence type="ECO:0000256" key="1">
    <source>
        <dbReference type="ARBA" id="ARBA00022618"/>
    </source>
</evidence>
<dbReference type="GO" id="GO:0070979">
    <property type="term" value="P:protein K11-linked ubiquitination"/>
    <property type="evidence" value="ECO:0007669"/>
    <property type="project" value="TreeGrafter"/>
</dbReference>
<dbReference type="GO" id="GO:0005680">
    <property type="term" value="C:anaphase-promoting complex"/>
    <property type="evidence" value="ECO:0007669"/>
    <property type="project" value="InterPro"/>
</dbReference>
<keyword evidence="3" id="KW-0833">Ubl conjugation pathway</keyword>
<dbReference type="Proteomes" id="UP001152888">
    <property type="component" value="Unassembled WGS sequence"/>
</dbReference>
<dbReference type="PANTHER" id="PTHR12830:SF9">
    <property type="entry name" value="ANAPHASE-PROMOTING COMPLEX SUBUNIT 5"/>
    <property type="match status" value="1"/>
</dbReference>
<dbReference type="Gene3D" id="1.25.40.10">
    <property type="entry name" value="Tetratricopeptide repeat domain"/>
    <property type="match status" value="1"/>
</dbReference>
<comment type="caution">
    <text evidence="5">The sequence shown here is derived from an EMBL/GenBank/DDBJ whole genome shotgun (WGS) entry which is preliminary data.</text>
</comment>
<dbReference type="OrthoDB" id="2504561at2759"/>
<keyword evidence="4" id="KW-0131">Cell cycle</keyword>
<proteinExistence type="predicted"/>
<evidence type="ECO:0000313" key="6">
    <source>
        <dbReference type="Proteomes" id="UP001152888"/>
    </source>
</evidence>
<accession>A0A9P0JXB9</accession>
<dbReference type="PANTHER" id="PTHR12830">
    <property type="entry name" value="ANAPHASE-PROMOTING COMPLEX SUBUNIT 5"/>
    <property type="match status" value="1"/>
</dbReference>
<dbReference type="InterPro" id="IPR011990">
    <property type="entry name" value="TPR-like_helical_dom_sf"/>
</dbReference>
<name>A0A9P0JXB9_ACAOB</name>
<dbReference type="GO" id="GO:0051301">
    <property type="term" value="P:cell division"/>
    <property type="evidence" value="ECO:0007669"/>
    <property type="project" value="UniProtKB-KW"/>
</dbReference>
<keyword evidence="6" id="KW-1185">Reference proteome</keyword>
<dbReference type="AlphaFoldDB" id="A0A9P0JXB9"/>
<evidence type="ECO:0000256" key="3">
    <source>
        <dbReference type="ARBA" id="ARBA00022786"/>
    </source>
</evidence>
<sequence>MWNSLNNDVKNMDCVFPSKSYHGDGFCLAVCNVGNCLLLEGDYHLTNCILGYAKRRFPNEPNSHIWMLCENYFVFTRSMMREQWLEAESAAQKIAVHDKWEGLLRLAEVSYQRQDYAEAQKLIEILLHQYENDSSYRFNDRYYYIQAKILEAEIQFSSSYPNISQGVLSTLYATLTEARSSSLDYQTNLIYLHIAKCFLTLGLTSQALVVLDKCMIQVLAHGGRYDRARAVLLFAKCLISESHKDEEKDERKKVLAQCAEMLKKVKEDFEKVEAFSRAKDVLYLQAHLYNLLNQKAARNKCALQYRLLDEEYKTENFQRLIKYL</sequence>
<dbReference type="SUPFAM" id="SSF48452">
    <property type="entry name" value="TPR-like"/>
    <property type="match status" value="1"/>
</dbReference>
<dbReference type="GO" id="GO:0031145">
    <property type="term" value="P:anaphase-promoting complex-dependent catabolic process"/>
    <property type="evidence" value="ECO:0007669"/>
    <property type="project" value="TreeGrafter"/>
</dbReference>